<dbReference type="RefSeq" id="WP_081166759.1">
    <property type="nucleotide sequence ID" value="NZ_BLXU01000001.1"/>
</dbReference>
<organism evidence="1 2">
    <name type="scientific">Lactococcus garvieae</name>
    <dbReference type="NCBI Taxonomy" id="1363"/>
    <lineage>
        <taxon>Bacteria</taxon>
        <taxon>Bacillati</taxon>
        <taxon>Bacillota</taxon>
        <taxon>Bacilli</taxon>
        <taxon>Lactobacillales</taxon>
        <taxon>Streptococcaceae</taxon>
        <taxon>Lactococcus</taxon>
    </lineage>
</organism>
<comment type="caution">
    <text evidence="1">The sequence shown here is derived from an EMBL/GenBank/DDBJ whole genome shotgun (WGS) entry which is preliminary data.</text>
</comment>
<accession>A0A6L2ZTM5</accession>
<protein>
    <submittedName>
        <fullName evidence="1">Uncharacterized protein</fullName>
    </submittedName>
</protein>
<dbReference type="Proteomes" id="UP000504756">
    <property type="component" value="Unassembled WGS sequence"/>
</dbReference>
<dbReference type="AlphaFoldDB" id="A0A6L2ZTM5"/>
<proteinExistence type="predicted"/>
<sequence>MEKETKKRKAVYNPEADKKWAEKNKEHKSYLKYRSTARSFIKNKATLDDLEELEHLIEERENYLKKFEEV</sequence>
<gene>
    <name evidence="1" type="ORF">ikelab_00420</name>
</gene>
<name>A0A6L2ZTM5_9LACT</name>
<evidence type="ECO:0000313" key="2">
    <source>
        <dbReference type="Proteomes" id="UP000504756"/>
    </source>
</evidence>
<reference evidence="1 2" key="1">
    <citation type="submission" date="2020-06" db="EMBL/GenBank/DDBJ databases">
        <title>Draft genome sequence of Lactic acid bacteria from Okinawan-style tofu.</title>
        <authorList>
            <person name="Takara I."/>
            <person name="Ikematsu S."/>
        </authorList>
    </citation>
    <scope>NUCLEOTIDE SEQUENCE [LARGE SCALE GENOMIC DNA]</scope>
    <source>
        <strain evidence="2">lg38</strain>
    </source>
</reference>
<evidence type="ECO:0000313" key="1">
    <source>
        <dbReference type="EMBL" id="GFO50767.1"/>
    </source>
</evidence>
<dbReference type="EMBL" id="BLXU01000001">
    <property type="protein sequence ID" value="GFO50767.1"/>
    <property type="molecule type" value="Genomic_DNA"/>
</dbReference>
<dbReference type="OrthoDB" id="1699217at2"/>